<proteinExistence type="predicted"/>
<accession>A0A211Z9W4</accession>
<dbReference type="AlphaFoldDB" id="A0A211Z9W4"/>
<dbReference type="SUPFAM" id="SSF48576">
    <property type="entry name" value="Terpenoid synthases"/>
    <property type="match status" value="1"/>
</dbReference>
<dbReference type="Proteomes" id="UP000196655">
    <property type="component" value="Unassembled WGS sequence"/>
</dbReference>
<dbReference type="GO" id="GO:0016765">
    <property type="term" value="F:transferase activity, transferring alkyl or aryl (other than methyl) groups"/>
    <property type="evidence" value="ECO:0007669"/>
    <property type="project" value="UniProtKB-ARBA"/>
</dbReference>
<sequence length="282" mass="31535">MPTTDPLGQNGEQVRRLDHDRYLTCLFAPAPRRAALFALYAFNIEVAKTREVVSQPLLGQIRLQWWRDAIGEIYDGRPRRHEVLDALAPAVWAHDLSRAHFDTVVDARERDLEDEPPATLADLDRYAAETAGPLLRLHLEVLGVRDDAAHRAATAVGTAWALVGLMRAVPFHARQKRLYLPQDVMAAEGADRGLLFEMKPHDGLRRAVARVAEAAAERLAEARRLRRDVPRAAVPALLSARLADGYLRRLRRAGHDVFATQVQEPPPLRQADLVLGAMLGRY</sequence>
<keyword evidence="2" id="KW-1185">Reference proteome</keyword>
<evidence type="ECO:0008006" key="3">
    <source>
        <dbReference type="Google" id="ProtNLM"/>
    </source>
</evidence>
<dbReference type="Gene3D" id="1.10.600.10">
    <property type="entry name" value="Farnesyl Diphosphate Synthase"/>
    <property type="match status" value="1"/>
</dbReference>
<evidence type="ECO:0000313" key="1">
    <source>
        <dbReference type="EMBL" id="OWJ62051.1"/>
    </source>
</evidence>
<evidence type="ECO:0000313" key="2">
    <source>
        <dbReference type="Proteomes" id="UP000196655"/>
    </source>
</evidence>
<dbReference type="InterPro" id="IPR008949">
    <property type="entry name" value="Isoprenoid_synthase_dom_sf"/>
</dbReference>
<dbReference type="RefSeq" id="WP_088156111.1">
    <property type="nucleotide sequence ID" value="NZ_NHON01000097.1"/>
</dbReference>
<dbReference type="InterPro" id="IPR002060">
    <property type="entry name" value="Squ/phyt_synthse"/>
</dbReference>
<comment type="caution">
    <text evidence="1">The sequence shown here is derived from an EMBL/GenBank/DDBJ whole genome shotgun (WGS) entry which is preliminary data.</text>
</comment>
<gene>
    <name evidence="1" type="ORF">BWR60_30445</name>
</gene>
<organism evidence="1 2">
    <name type="scientific">Inquilinus limosus</name>
    <dbReference type="NCBI Taxonomy" id="171674"/>
    <lineage>
        <taxon>Bacteria</taxon>
        <taxon>Pseudomonadati</taxon>
        <taxon>Pseudomonadota</taxon>
        <taxon>Alphaproteobacteria</taxon>
        <taxon>Rhodospirillales</taxon>
        <taxon>Rhodospirillaceae</taxon>
        <taxon>Inquilinus</taxon>
    </lineage>
</organism>
<dbReference type="PANTHER" id="PTHR31480">
    <property type="entry name" value="BIFUNCTIONAL LYCOPENE CYCLASE/PHYTOENE SYNTHASE"/>
    <property type="match status" value="1"/>
</dbReference>
<reference evidence="2" key="1">
    <citation type="submission" date="2017-05" db="EMBL/GenBank/DDBJ databases">
        <authorList>
            <person name="Macchi M."/>
            <person name="Festa S."/>
            <person name="Coppotelli B.M."/>
            <person name="Morelli I.S."/>
        </authorList>
    </citation>
    <scope>NUCLEOTIDE SEQUENCE [LARGE SCALE GENOMIC DNA]</scope>
    <source>
        <strain evidence="2">I</strain>
    </source>
</reference>
<dbReference type="OrthoDB" id="9814909at2"/>
<dbReference type="EMBL" id="NHON01000097">
    <property type="protein sequence ID" value="OWJ62051.1"/>
    <property type="molecule type" value="Genomic_DNA"/>
</dbReference>
<dbReference type="STRING" id="1122125.GCA_000423185_00608"/>
<name>A0A211Z9W4_9PROT</name>
<protein>
    <recommendedName>
        <fullName evidence="3">Phytoene/squalene synthase family protein</fullName>
    </recommendedName>
</protein>
<dbReference type="Pfam" id="PF00494">
    <property type="entry name" value="SQS_PSY"/>
    <property type="match status" value="1"/>
</dbReference>